<feature type="coiled-coil region" evidence="1">
    <location>
        <begin position="345"/>
        <end position="372"/>
    </location>
</feature>
<evidence type="ECO:0000313" key="2">
    <source>
        <dbReference type="EMBL" id="CAG8765509.1"/>
    </source>
</evidence>
<dbReference type="PANTHER" id="PTHR22605:SF1">
    <property type="entry name" value="RZ-TYPE DOMAIN-CONTAINING PROTEIN"/>
    <property type="match status" value="1"/>
</dbReference>
<evidence type="ECO:0000313" key="3">
    <source>
        <dbReference type="Proteomes" id="UP000789901"/>
    </source>
</evidence>
<sequence length="791" mass="90827">MLGNLISHRLLNGEKIHPNIRLFAACNPYRLRTKAQSNVGLLTKLYEEKSKLVYQVHLMPNQILVYVWNYGHLKSNDEQNYIKIMVKTQTNYPFFAKLLYALQAFICKVEKPFSVNLKDVKRAIKIFKFFKENFGKFNCVQNNSKIIPPETQTLVKISKIDKPQSRIERSKDFFEKIILQKQENYISQMRCPEGTVANDALLENILVMIVCSSSSTLDRITKVFQTAQNYQQTSFKENPVKAVVLLDEVGLVETSPYNLLKVLHALLEPPLGSNSSEPAVPVIGISNWRLDNSKSSCALLIQRLLFAENDLVDTTKCLLGNIKIKGIYIDNFLEKLAKSYLEYIKNQKSSELLFLSKEYKKYEKQARGVENMDELYITYFKQVLKQSHKCKFNYVPIPVQKLINANFEEKNARNLMLIGNSNSIVNLQTYRLCQKDFEPVVIIGSQFPDDIDGRDYSYAILNHIMICVEIGRPLILTNLEIIYGSLYDLFNQNFLSEGNSNEEGDGKNFTRISLGPYSNPMLYVLDEAKLLLADLSLLNCFKKQRLTLNETLLNHKSELFVHLKDWSKQISTIVESDNTKNRFNKTDMFIGFSSEETLQSLVIDQFGNNSNLDDDAIICACKEALISIATSDSVIRADKSYLKISYEQEDKQHSSIQDFYKISLNNNSENHLLIINTFSNINTDIKSCLQDIINCQIDKLSTFKSEADLQNQIKHFYESDNNLYILQCDPLTITIENLVSSERSLPLFLNSNISDILNGEFLFEKILSQELLWCLLCIKHPSSKNAVEHLK</sequence>
<name>A0ABN7VH58_GIGMA</name>
<reference evidence="2 3" key="1">
    <citation type="submission" date="2021-06" db="EMBL/GenBank/DDBJ databases">
        <authorList>
            <person name="Kallberg Y."/>
            <person name="Tangrot J."/>
            <person name="Rosling A."/>
        </authorList>
    </citation>
    <scope>NUCLEOTIDE SEQUENCE [LARGE SCALE GENOMIC DNA]</scope>
    <source>
        <strain evidence="2 3">120-4 pot B 10/14</strain>
    </source>
</reference>
<keyword evidence="1" id="KW-0175">Coiled coil</keyword>
<proteinExistence type="predicted"/>
<dbReference type="Proteomes" id="UP000789901">
    <property type="component" value="Unassembled WGS sequence"/>
</dbReference>
<dbReference type="PANTHER" id="PTHR22605">
    <property type="entry name" value="RZ-TYPE DOMAIN-CONTAINING PROTEIN"/>
    <property type="match status" value="1"/>
</dbReference>
<organism evidence="2 3">
    <name type="scientific">Gigaspora margarita</name>
    <dbReference type="NCBI Taxonomy" id="4874"/>
    <lineage>
        <taxon>Eukaryota</taxon>
        <taxon>Fungi</taxon>
        <taxon>Fungi incertae sedis</taxon>
        <taxon>Mucoromycota</taxon>
        <taxon>Glomeromycotina</taxon>
        <taxon>Glomeromycetes</taxon>
        <taxon>Diversisporales</taxon>
        <taxon>Gigasporaceae</taxon>
        <taxon>Gigaspora</taxon>
    </lineage>
</organism>
<dbReference type="InterPro" id="IPR031248">
    <property type="entry name" value="RNF213"/>
</dbReference>
<evidence type="ECO:0000256" key="1">
    <source>
        <dbReference type="SAM" id="Coils"/>
    </source>
</evidence>
<dbReference type="EMBL" id="CAJVQB010013945">
    <property type="protein sequence ID" value="CAG8765509.1"/>
    <property type="molecule type" value="Genomic_DNA"/>
</dbReference>
<keyword evidence="3" id="KW-1185">Reference proteome</keyword>
<protein>
    <submittedName>
        <fullName evidence="2">37638_t:CDS:1</fullName>
    </submittedName>
</protein>
<gene>
    <name evidence="2" type="ORF">GMARGA_LOCUS17975</name>
</gene>
<comment type="caution">
    <text evidence="2">The sequence shown here is derived from an EMBL/GenBank/DDBJ whole genome shotgun (WGS) entry which is preliminary data.</text>
</comment>
<accession>A0ABN7VH58</accession>